<keyword evidence="8 15" id="KW-0547">Nucleotide-binding</keyword>
<dbReference type="Gene3D" id="1.10.3060.10">
    <property type="entry name" value="Helical scaffold and wing domains of SecA"/>
    <property type="match status" value="1"/>
</dbReference>
<dbReference type="EC" id="7.4.2.8" evidence="15"/>
<keyword evidence="11 15" id="KW-0653">Protein transport</keyword>
<dbReference type="GO" id="GO:0008564">
    <property type="term" value="F:protein-exporting ATPase activity"/>
    <property type="evidence" value="ECO:0007669"/>
    <property type="project" value="UniProtKB-EC"/>
</dbReference>
<name>A0A1G1X9N1_9BACT</name>
<dbReference type="GO" id="GO:0005886">
    <property type="term" value="C:plasma membrane"/>
    <property type="evidence" value="ECO:0007669"/>
    <property type="project" value="UniProtKB-SubCell"/>
</dbReference>
<evidence type="ECO:0000259" key="20">
    <source>
        <dbReference type="PROSITE" id="PS51196"/>
    </source>
</evidence>
<evidence type="ECO:0000256" key="11">
    <source>
        <dbReference type="ARBA" id="ARBA00022927"/>
    </source>
</evidence>
<dbReference type="InterPro" id="IPR014018">
    <property type="entry name" value="SecA_motor_DEAD"/>
</dbReference>
<dbReference type="GO" id="GO:0031522">
    <property type="term" value="C:cell envelope Sec protein transport complex"/>
    <property type="evidence" value="ECO:0007669"/>
    <property type="project" value="TreeGrafter"/>
</dbReference>
<dbReference type="Pfam" id="PF01043">
    <property type="entry name" value="SecA_PP_bind"/>
    <property type="match status" value="1"/>
</dbReference>
<feature type="domain" description="Helicase ATP-binding" evidence="18">
    <location>
        <begin position="88"/>
        <end position="246"/>
    </location>
</feature>
<dbReference type="InterPro" id="IPR044722">
    <property type="entry name" value="SecA_SF2_C"/>
</dbReference>
<sequence length="883" mass="98280">MGIFDFIPFRGASRHEKAAEAYRPVVTQINALEGIVSKLSHEELKKYVGQYQGKNRGEIDAHIPEVFAGIREAAKRTLNMRHFDVQLIGGLALLKDSIAEMKTGEGKTLVATLPLILNALAGKGAHLVTANDYLAQRDAEWMRSVYEFFGLTVGVIVAGQAPQEKRAAYACDITYGTNNEFGFDYLRDNMAQQLEQLVQRELYYALVDEVDSILIDEARTPLIISAPDADSTTLYDQFSRIVPLLTEDEHYNVDEKRKAATLTDAGVTYVEKQLGIENIYAEKGIRFVHHLEQALRAQTLYHKDKDYIIQDGKVVIVDEFTGRLMEGRRYSEGLHQALEAKEHVAVQQESRTLASITFQNFFRLYKHIGGMTGTAVTSAEEFEQVYNLDVVVVPTNQKTIRSDKPDRVYVNEKAKFRKLVDDIAQRHEHGQPVLVGTIAIEKSEYISELLKQKGVPHEVLNAKHHAREAEIISQAGKKGAVTISTNMAGRGTDIKLEDGVSALGGLCVLGTERHEARRIDNQLRGRSGRQGDPGETQFYVSMEDDVMRVFGGSKIKSIMERLNIPEDEPIENGLVSKALEGAQERVEGYYFDMRKQVLSYDNVLNKQRNAIYTLRRSLLESGTWKEPNQEALSIHARIIELAREQGAMLIATHTASSATDDWNTEEIAESIHALTNAPTADIHTRLSDIIAQESPSGPDAARDAIGTEVGTILSQKITAKKEELSEDTMTKLEQAIALRSIDTLWMDHLDTMDYLRTGIGLRGYGQRDPLVEYQKEGHRLFQQLLGTIKGSILETVLRAERVEEHQHANLPAEPAGIAQHTEAASIHALAEQGTPQPTAQAQNASQPAQQSSEGPLHNPYKDVGRNDPCPCGSGKKFKKCHGK</sequence>
<comment type="caution">
    <text evidence="21">The sequence shown here is derived from an EMBL/GenBank/DDBJ whole genome shotgun (WGS) entry which is preliminary data.</text>
</comment>
<dbReference type="GO" id="GO:0005524">
    <property type="term" value="F:ATP binding"/>
    <property type="evidence" value="ECO:0007669"/>
    <property type="project" value="UniProtKB-UniRule"/>
</dbReference>
<evidence type="ECO:0000256" key="15">
    <source>
        <dbReference type="HAMAP-Rule" id="MF_01382"/>
    </source>
</evidence>
<dbReference type="InterPro" id="IPR011116">
    <property type="entry name" value="SecA_Wing/Scaffold"/>
</dbReference>
<dbReference type="CDD" id="cd18803">
    <property type="entry name" value="SF2_C_secA"/>
    <property type="match status" value="1"/>
</dbReference>
<dbReference type="EMBL" id="MHHS01000032">
    <property type="protein sequence ID" value="OGY36581.1"/>
    <property type="molecule type" value="Genomic_DNA"/>
</dbReference>
<feature type="compositionally biased region" description="Low complexity" evidence="17">
    <location>
        <begin position="834"/>
        <end position="852"/>
    </location>
</feature>
<dbReference type="GO" id="GO:0017038">
    <property type="term" value="P:protein import"/>
    <property type="evidence" value="ECO:0007669"/>
    <property type="project" value="InterPro"/>
</dbReference>
<evidence type="ECO:0000256" key="3">
    <source>
        <dbReference type="ARBA" id="ARBA00007650"/>
    </source>
</evidence>
<feature type="binding site" evidence="15">
    <location>
        <position position="493"/>
    </location>
    <ligand>
        <name>ATP</name>
        <dbReference type="ChEBI" id="CHEBI:30616"/>
    </ligand>
</feature>
<keyword evidence="6 15" id="KW-0963">Cytoplasm</keyword>
<dbReference type="GO" id="GO:0006605">
    <property type="term" value="P:protein targeting"/>
    <property type="evidence" value="ECO:0007669"/>
    <property type="project" value="UniProtKB-UniRule"/>
</dbReference>
<dbReference type="HAMAP" id="MF_01382">
    <property type="entry name" value="SecA"/>
    <property type="match status" value="1"/>
</dbReference>
<dbReference type="SMART" id="SM00958">
    <property type="entry name" value="SecA_PP_bind"/>
    <property type="match status" value="1"/>
</dbReference>
<evidence type="ECO:0000256" key="1">
    <source>
        <dbReference type="ARBA" id="ARBA00001947"/>
    </source>
</evidence>
<dbReference type="Pfam" id="PF07517">
    <property type="entry name" value="SecA_DEAD"/>
    <property type="match status" value="1"/>
</dbReference>
<evidence type="ECO:0000256" key="10">
    <source>
        <dbReference type="ARBA" id="ARBA00022840"/>
    </source>
</evidence>
<evidence type="ECO:0000256" key="14">
    <source>
        <dbReference type="ARBA" id="ARBA00023136"/>
    </source>
</evidence>
<dbReference type="InterPro" id="IPR011115">
    <property type="entry name" value="SecA_DEAD"/>
</dbReference>
<evidence type="ECO:0000259" key="19">
    <source>
        <dbReference type="PROSITE" id="PS51194"/>
    </source>
</evidence>
<dbReference type="InterPro" id="IPR020937">
    <property type="entry name" value="SecA_CS"/>
</dbReference>
<evidence type="ECO:0000259" key="18">
    <source>
        <dbReference type="PROSITE" id="PS51192"/>
    </source>
</evidence>
<dbReference type="InterPro" id="IPR036266">
    <property type="entry name" value="SecA_Wing/Scaffold_sf"/>
</dbReference>
<keyword evidence="14 15" id="KW-0472">Membrane</keyword>
<comment type="similarity">
    <text evidence="3 15 16">Belongs to the SecA family.</text>
</comment>
<keyword evidence="7" id="KW-0479">Metal-binding</keyword>
<dbReference type="Gene3D" id="3.40.50.300">
    <property type="entry name" value="P-loop containing nucleotide triphosphate hydrolases"/>
    <property type="match status" value="3"/>
</dbReference>
<dbReference type="GO" id="GO:0046872">
    <property type="term" value="F:metal ion binding"/>
    <property type="evidence" value="ECO:0007669"/>
    <property type="project" value="UniProtKB-KW"/>
</dbReference>
<dbReference type="FunFam" id="3.90.1440.10:FF:000002">
    <property type="entry name" value="Protein translocase subunit SecA"/>
    <property type="match status" value="1"/>
</dbReference>
<evidence type="ECO:0000256" key="8">
    <source>
        <dbReference type="ARBA" id="ARBA00022741"/>
    </source>
</evidence>
<evidence type="ECO:0000256" key="6">
    <source>
        <dbReference type="ARBA" id="ARBA00022490"/>
    </source>
</evidence>
<dbReference type="SUPFAM" id="SSF81886">
    <property type="entry name" value="Helical scaffold and wing domains of SecA"/>
    <property type="match status" value="1"/>
</dbReference>
<dbReference type="SUPFAM" id="SSF52540">
    <property type="entry name" value="P-loop containing nucleoside triphosphate hydrolases"/>
    <property type="match status" value="2"/>
</dbReference>
<dbReference type="Pfam" id="PF21090">
    <property type="entry name" value="P-loop_SecA"/>
    <property type="match status" value="2"/>
</dbReference>
<feature type="region of interest" description="Disordered" evidence="17">
    <location>
        <begin position="833"/>
        <end position="883"/>
    </location>
</feature>
<keyword evidence="10 15" id="KW-0067">ATP-binding</keyword>
<dbReference type="PROSITE" id="PS51192">
    <property type="entry name" value="HELICASE_ATP_BIND_1"/>
    <property type="match status" value="1"/>
</dbReference>
<keyword evidence="4 15" id="KW-0813">Transport</keyword>
<dbReference type="PRINTS" id="PR00906">
    <property type="entry name" value="SECA"/>
</dbReference>
<proteinExistence type="inferred from homology"/>
<gene>
    <name evidence="15" type="primary">secA</name>
    <name evidence="21" type="ORF">A3E36_03245</name>
</gene>
<evidence type="ECO:0000256" key="2">
    <source>
        <dbReference type="ARBA" id="ARBA00004170"/>
    </source>
</evidence>
<evidence type="ECO:0000256" key="12">
    <source>
        <dbReference type="ARBA" id="ARBA00022967"/>
    </source>
</evidence>
<comment type="cofactor">
    <cofactor evidence="1">
        <name>Zn(2+)</name>
        <dbReference type="ChEBI" id="CHEBI:29105"/>
    </cofactor>
</comment>
<dbReference type="NCBIfam" id="NF009538">
    <property type="entry name" value="PRK12904.1"/>
    <property type="match status" value="1"/>
</dbReference>
<dbReference type="InterPro" id="IPR001650">
    <property type="entry name" value="Helicase_C-like"/>
</dbReference>
<evidence type="ECO:0000256" key="5">
    <source>
        <dbReference type="ARBA" id="ARBA00022475"/>
    </source>
</evidence>
<dbReference type="FunFam" id="3.40.50.300:FF:000429">
    <property type="entry name" value="Preprotein translocase subunit SecA"/>
    <property type="match status" value="1"/>
</dbReference>
<dbReference type="PANTHER" id="PTHR30612">
    <property type="entry name" value="SECA INNER MEMBRANE COMPONENT OF SEC PROTEIN SECRETION SYSTEM"/>
    <property type="match status" value="1"/>
</dbReference>
<dbReference type="NCBIfam" id="TIGR00963">
    <property type="entry name" value="secA"/>
    <property type="match status" value="1"/>
</dbReference>
<protein>
    <recommendedName>
        <fullName evidence="15 16">Protein translocase subunit SecA</fullName>
        <ecNumber evidence="15">7.4.2.8</ecNumber>
    </recommendedName>
</protein>
<evidence type="ECO:0000256" key="17">
    <source>
        <dbReference type="SAM" id="MobiDB-lite"/>
    </source>
</evidence>
<dbReference type="PROSITE" id="PS01312">
    <property type="entry name" value="SECA"/>
    <property type="match status" value="1"/>
</dbReference>
<dbReference type="PROSITE" id="PS51196">
    <property type="entry name" value="SECA_MOTOR_DEAD"/>
    <property type="match status" value="1"/>
</dbReference>
<dbReference type="SMART" id="SM00957">
    <property type="entry name" value="SecA_DEAD"/>
    <property type="match status" value="1"/>
</dbReference>
<comment type="subcellular location">
    <subcellularLocation>
        <location evidence="15">Cell membrane</location>
        <topology evidence="15">Peripheral membrane protein</topology>
        <orientation evidence="15">Cytoplasmic side</orientation>
    </subcellularLocation>
    <subcellularLocation>
        <location evidence="15">Cytoplasm</location>
    </subcellularLocation>
    <subcellularLocation>
        <location evidence="2">Membrane</location>
        <topology evidence="2">Peripheral membrane protein</topology>
    </subcellularLocation>
    <text evidence="15">Distribution is 50-50.</text>
</comment>
<feature type="domain" description="Helicase C-terminal" evidence="19">
    <location>
        <begin position="415"/>
        <end position="578"/>
    </location>
</feature>
<dbReference type="InterPro" id="IPR011130">
    <property type="entry name" value="SecA_preprotein_X-link_dom"/>
</dbReference>
<dbReference type="PROSITE" id="PS51194">
    <property type="entry name" value="HELICASE_CTER"/>
    <property type="match status" value="1"/>
</dbReference>
<dbReference type="InterPro" id="IPR004027">
    <property type="entry name" value="SEC_C_motif"/>
</dbReference>
<evidence type="ECO:0000256" key="7">
    <source>
        <dbReference type="ARBA" id="ARBA00022723"/>
    </source>
</evidence>
<dbReference type="InterPro" id="IPR036670">
    <property type="entry name" value="SecA_X-link_sf"/>
</dbReference>
<evidence type="ECO:0000313" key="22">
    <source>
        <dbReference type="Proteomes" id="UP000177941"/>
    </source>
</evidence>
<dbReference type="NCBIfam" id="NF006630">
    <property type="entry name" value="PRK09200.1"/>
    <property type="match status" value="1"/>
</dbReference>
<dbReference type="AlphaFoldDB" id="A0A1G1X9N1"/>
<dbReference type="GO" id="GO:0065002">
    <property type="term" value="P:intracellular protein transmembrane transport"/>
    <property type="evidence" value="ECO:0007669"/>
    <property type="project" value="UniProtKB-UniRule"/>
</dbReference>
<keyword evidence="13 15" id="KW-0811">Translocation</keyword>
<dbReference type="GO" id="GO:0005829">
    <property type="term" value="C:cytosol"/>
    <property type="evidence" value="ECO:0007669"/>
    <property type="project" value="TreeGrafter"/>
</dbReference>
<evidence type="ECO:0000256" key="16">
    <source>
        <dbReference type="RuleBase" id="RU003874"/>
    </source>
</evidence>
<feature type="binding site" evidence="15">
    <location>
        <begin position="104"/>
        <end position="108"/>
    </location>
    <ligand>
        <name>ATP</name>
        <dbReference type="ChEBI" id="CHEBI:30616"/>
    </ligand>
</feature>
<evidence type="ECO:0000313" key="21">
    <source>
        <dbReference type="EMBL" id="OGY36581.1"/>
    </source>
</evidence>
<dbReference type="PANTHER" id="PTHR30612:SF0">
    <property type="entry name" value="CHLOROPLAST PROTEIN-TRANSPORTING ATPASE"/>
    <property type="match status" value="1"/>
</dbReference>
<dbReference type="GO" id="GO:0043952">
    <property type="term" value="P:protein transport by the Sec complex"/>
    <property type="evidence" value="ECO:0007669"/>
    <property type="project" value="TreeGrafter"/>
</dbReference>
<dbReference type="Pfam" id="PF02810">
    <property type="entry name" value="SEC-C"/>
    <property type="match status" value="1"/>
</dbReference>
<feature type="binding site" evidence="15">
    <location>
        <position position="86"/>
    </location>
    <ligand>
        <name>ATP</name>
        <dbReference type="ChEBI" id="CHEBI:30616"/>
    </ligand>
</feature>
<evidence type="ECO:0000256" key="4">
    <source>
        <dbReference type="ARBA" id="ARBA00022448"/>
    </source>
</evidence>
<dbReference type="InterPro" id="IPR014001">
    <property type="entry name" value="Helicase_ATP-bd"/>
</dbReference>
<dbReference type="Gene3D" id="3.90.1440.10">
    <property type="entry name" value="SecA, preprotein cross-linking domain"/>
    <property type="match status" value="1"/>
</dbReference>
<keyword evidence="5 15" id="KW-1003">Cell membrane</keyword>
<dbReference type="Pfam" id="PF07516">
    <property type="entry name" value="SecA_SW"/>
    <property type="match status" value="1"/>
</dbReference>
<dbReference type="InterPro" id="IPR000185">
    <property type="entry name" value="SecA"/>
</dbReference>
<keyword evidence="9" id="KW-0862">Zinc</keyword>
<accession>A0A1G1X9N1</accession>
<dbReference type="CDD" id="cd17928">
    <property type="entry name" value="DEXDc_SecA"/>
    <property type="match status" value="1"/>
</dbReference>
<comment type="function">
    <text evidence="15">Part of the Sec protein translocase complex. Interacts with the SecYEG preprotein conducting channel. Has a central role in coupling the hydrolysis of ATP to the transfer of proteins into and across the cell membrane, serving as an ATP-driven molecular motor driving the stepwise translocation of polypeptide chains across the membrane.</text>
</comment>
<evidence type="ECO:0000256" key="9">
    <source>
        <dbReference type="ARBA" id="ARBA00022833"/>
    </source>
</evidence>
<comment type="catalytic activity">
    <reaction evidence="15">
        <text>ATP + H2O + cellular proteinSide 1 = ADP + phosphate + cellular proteinSide 2.</text>
        <dbReference type="EC" id="7.4.2.8"/>
    </reaction>
</comment>
<dbReference type="SUPFAM" id="SSF81767">
    <property type="entry name" value="Pre-protein crosslinking domain of SecA"/>
    <property type="match status" value="1"/>
</dbReference>
<dbReference type="InterPro" id="IPR027417">
    <property type="entry name" value="P-loop_NTPase"/>
</dbReference>
<comment type="subunit">
    <text evidence="15">Monomer and homodimer. Part of the essential Sec protein translocation apparatus which comprises SecA, SecYEG and auxiliary proteins SecDF. Other proteins may also be involved.</text>
</comment>
<evidence type="ECO:0000256" key="13">
    <source>
        <dbReference type="ARBA" id="ARBA00023010"/>
    </source>
</evidence>
<dbReference type="Proteomes" id="UP000177941">
    <property type="component" value="Unassembled WGS sequence"/>
</dbReference>
<organism evidence="21 22">
    <name type="scientific">Candidatus Andersenbacteria bacterium RIFCSPHIGHO2_12_FULL_45_11b</name>
    <dbReference type="NCBI Taxonomy" id="1797282"/>
    <lineage>
        <taxon>Bacteria</taxon>
        <taxon>Candidatus Anderseniibacteriota</taxon>
    </lineage>
</organism>
<feature type="domain" description="SecA family profile" evidence="20">
    <location>
        <begin position="4"/>
        <end position="571"/>
    </location>
</feature>
<reference evidence="21 22" key="1">
    <citation type="journal article" date="2016" name="Nat. Commun.">
        <title>Thousands of microbial genomes shed light on interconnected biogeochemical processes in an aquifer system.</title>
        <authorList>
            <person name="Anantharaman K."/>
            <person name="Brown C.T."/>
            <person name="Hug L.A."/>
            <person name="Sharon I."/>
            <person name="Castelle C.J."/>
            <person name="Probst A.J."/>
            <person name="Thomas B.C."/>
            <person name="Singh A."/>
            <person name="Wilkins M.J."/>
            <person name="Karaoz U."/>
            <person name="Brodie E.L."/>
            <person name="Williams K.H."/>
            <person name="Hubbard S.S."/>
            <person name="Banfield J.F."/>
        </authorList>
    </citation>
    <scope>NUCLEOTIDE SEQUENCE [LARGE SCALE GENOMIC DNA]</scope>
</reference>
<keyword evidence="12 15" id="KW-1278">Translocase</keyword>